<evidence type="ECO:0000313" key="2">
    <source>
        <dbReference type="EMBL" id="CAF5204632.1"/>
    </source>
</evidence>
<evidence type="ECO:0000313" key="1">
    <source>
        <dbReference type="EMBL" id="CAF5127215.1"/>
    </source>
</evidence>
<organism evidence="1 3">
    <name type="scientific">Rotaria magnacalcarata</name>
    <dbReference type="NCBI Taxonomy" id="392030"/>
    <lineage>
        <taxon>Eukaryota</taxon>
        <taxon>Metazoa</taxon>
        <taxon>Spiralia</taxon>
        <taxon>Gnathifera</taxon>
        <taxon>Rotifera</taxon>
        <taxon>Eurotatoria</taxon>
        <taxon>Bdelloidea</taxon>
        <taxon>Philodinida</taxon>
        <taxon>Philodinidae</taxon>
        <taxon>Rotaria</taxon>
    </lineage>
</organism>
<gene>
    <name evidence="1" type="ORF">BYL167_LOCUS67955</name>
    <name evidence="2" type="ORF">GIL414_LOCUS77716</name>
</gene>
<proteinExistence type="predicted"/>
<name>A0A8S3FJB4_9BILA</name>
<protein>
    <submittedName>
        <fullName evidence="1">Uncharacterized protein</fullName>
    </submittedName>
</protein>
<dbReference type="Proteomes" id="UP000681967">
    <property type="component" value="Unassembled WGS sequence"/>
</dbReference>
<dbReference type="EMBL" id="CAJOBH010246722">
    <property type="protein sequence ID" value="CAF5127215.1"/>
    <property type="molecule type" value="Genomic_DNA"/>
</dbReference>
<dbReference type="Proteomes" id="UP000681720">
    <property type="component" value="Unassembled WGS sequence"/>
</dbReference>
<comment type="caution">
    <text evidence="1">The sequence shown here is derived from an EMBL/GenBank/DDBJ whole genome shotgun (WGS) entry which is preliminary data.</text>
</comment>
<feature type="non-terminal residue" evidence="1">
    <location>
        <position position="89"/>
    </location>
</feature>
<reference evidence="1" key="1">
    <citation type="submission" date="2021-02" db="EMBL/GenBank/DDBJ databases">
        <authorList>
            <person name="Nowell W R."/>
        </authorList>
    </citation>
    <scope>NUCLEOTIDE SEQUENCE</scope>
</reference>
<evidence type="ECO:0000313" key="3">
    <source>
        <dbReference type="Proteomes" id="UP000681967"/>
    </source>
</evidence>
<sequence>MFAIVSPSINKETKINDAFDGEINRVAVDDSGRIGSLYDGYRDRILEQQNVFNLETSTQVIRSIRCTLTKGKSESSQNILKTIGLEPEL</sequence>
<dbReference type="AlphaFoldDB" id="A0A8S3FJB4"/>
<accession>A0A8S3FJB4</accession>
<dbReference type="EMBL" id="CAJOBJ010348267">
    <property type="protein sequence ID" value="CAF5204632.1"/>
    <property type="molecule type" value="Genomic_DNA"/>
</dbReference>